<accession>A0ABZ1BSH1</accession>
<sequence length="88" mass="10621">MARHTHDYERHGTVTLFAALNLATGEVDGEGYRRHRHQEFLRFLRRLDKTHPDGEMHLILDNYATHKHQAVKRWLQRHRRFTLHFTPA</sequence>
<reference evidence="3" key="1">
    <citation type="submission" date="2023-12" db="EMBL/GenBank/DDBJ databases">
        <title>Novel isolates from deep terrestrial aquifers shed light on the physiology and ecology of the class Limnochordia.</title>
        <authorList>
            <person name="Karnachuk O.V."/>
            <person name="Lukina A.P."/>
            <person name="Avakyan M.R."/>
            <person name="Kadnikov V."/>
            <person name="Begmatov S."/>
            <person name="Beletsky A.V."/>
            <person name="Mardanov A.V."/>
            <person name="Ravin N.V."/>
        </authorList>
    </citation>
    <scope>NUCLEOTIDE SEQUENCE [LARGE SCALE GENOMIC DNA]</scope>
    <source>
        <strain evidence="3">LN</strain>
    </source>
</reference>
<dbReference type="InterPro" id="IPR036397">
    <property type="entry name" value="RNaseH_sf"/>
</dbReference>
<dbReference type="InterPro" id="IPR038717">
    <property type="entry name" value="Tc1-like_DDE_dom"/>
</dbReference>
<dbReference type="Gene3D" id="3.30.420.10">
    <property type="entry name" value="Ribonuclease H-like superfamily/Ribonuclease H"/>
    <property type="match status" value="1"/>
</dbReference>
<dbReference type="Pfam" id="PF13358">
    <property type="entry name" value="DDE_3"/>
    <property type="match status" value="1"/>
</dbReference>
<proteinExistence type="predicted"/>
<protein>
    <submittedName>
        <fullName evidence="2">Transposase</fullName>
    </submittedName>
</protein>
<evidence type="ECO:0000259" key="1">
    <source>
        <dbReference type="Pfam" id="PF13358"/>
    </source>
</evidence>
<gene>
    <name evidence="2" type="ORF">VLY81_05285</name>
</gene>
<dbReference type="Proteomes" id="UP001333102">
    <property type="component" value="Chromosome"/>
</dbReference>
<evidence type="ECO:0000313" key="3">
    <source>
        <dbReference type="Proteomes" id="UP001333102"/>
    </source>
</evidence>
<evidence type="ECO:0000313" key="2">
    <source>
        <dbReference type="EMBL" id="WRP15576.1"/>
    </source>
</evidence>
<organism evidence="2 3">
    <name type="scientific">Geochorda subterranea</name>
    <dbReference type="NCBI Taxonomy" id="3109564"/>
    <lineage>
        <taxon>Bacteria</taxon>
        <taxon>Bacillati</taxon>
        <taxon>Bacillota</taxon>
        <taxon>Limnochordia</taxon>
        <taxon>Limnochordales</taxon>
        <taxon>Geochordaceae</taxon>
        <taxon>Geochorda</taxon>
    </lineage>
</organism>
<name>A0ABZ1BSH1_9FIRM</name>
<feature type="domain" description="Tc1-like transposase DDE" evidence="1">
    <location>
        <begin position="5"/>
        <end position="88"/>
    </location>
</feature>
<dbReference type="RefSeq" id="WP_324669982.1">
    <property type="nucleotide sequence ID" value="NZ_CP141614.1"/>
</dbReference>
<keyword evidence="3" id="KW-1185">Reference proteome</keyword>
<dbReference type="EMBL" id="CP141614">
    <property type="protein sequence ID" value="WRP15576.1"/>
    <property type="molecule type" value="Genomic_DNA"/>
</dbReference>